<proteinExistence type="predicted"/>
<dbReference type="AlphaFoldDB" id="A0A9P6TAL8"/>
<comment type="caution">
    <text evidence="1">The sequence shown here is derived from an EMBL/GenBank/DDBJ whole genome shotgun (WGS) entry which is preliminary data.</text>
</comment>
<evidence type="ECO:0000313" key="2">
    <source>
        <dbReference type="Proteomes" id="UP000886653"/>
    </source>
</evidence>
<sequence length="116" mass="12943">MKSIYYVIYLISVYSLGLNASNIYGNYGLNCTTWTYIPVNNKAHVPGIGGHVRIALMELTKAKNKSMERARNATLTVQKIQPKRPSAVTRICHWVGVTTHAEVTNTITRAMAYLIS</sequence>
<dbReference type="Proteomes" id="UP000886653">
    <property type="component" value="Unassembled WGS sequence"/>
</dbReference>
<keyword evidence="2" id="KW-1185">Reference proteome</keyword>
<evidence type="ECO:0000313" key="1">
    <source>
        <dbReference type="EMBL" id="KAG0144759.1"/>
    </source>
</evidence>
<dbReference type="EMBL" id="MU167289">
    <property type="protein sequence ID" value="KAG0144759.1"/>
    <property type="molecule type" value="Genomic_DNA"/>
</dbReference>
<organism evidence="1 2">
    <name type="scientific">Cronartium quercuum f. sp. fusiforme G11</name>
    <dbReference type="NCBI Taxonomy" id="708437"/>
    <lineage>
        <taxon>Eukaryota</taxon>
        <taxon>Fungi</taxon>
        <taxon>Dikarya</taxon>
        <taxon>Basidiomycota</taxon>
        <taxon>Pucciniomycotina</taxon>
        <taxon>Pucciniomycetes</taxon>
        <taxon>Pucciniales</taxon>
        <taxon>Coleosporiaceae</taxon>
        <taxon>Cronartium</taxon>
    </lineage>
</organism>
<accession>A0A9P6TAL8</accession>
<reference evidence="1" key="1">
    <citation type="submission" date="2013-11" db="EMBL/GenBank/DDBJ databases">
        <title>Genome sequence of the fusiform rust pathogen reveals effectors for host alternation and coevolution with pine.</title>
        <authorList>
            <consortium name="DOE Joint Genome Institute"/>
            <person name="Smith K."/>
            <person name="Pendleton A."/>
            <person name="Kubisiak T."/>
            <person name="Anderson C."/>
            <person name="Salamov A."/>
            <person name="Aerts A."/>
            <person name="Riley R."/>
            <person name="Clum A."/>
            <person name="Lindquist E."/>
            <person name="Ence D."/>
            <person name="Campbell M."/>
            <person name="Kronenberg Z."/>
            <person name="Feau N."/>
            <person name="Dhillon B."/>
            <person name="Hamelin R."/>
            <person name="Burleigh J."/>
            <person name="Smith J."/>
            <person name="Yandell M."/>
            <person name="Nelson C."/>
            <person name="Grigoriev I."/>
            <person name="Davis J."/>
        </authorList>
    </citation>
    <scope>NUCLEOTIDE SEQUENCE</scope>
    <source>
        <strain evidence="1">G11</strain>
    </source>
</reference>
<gene>
    <name evidence="1" type="ORF">CROQUDRAFT_708305</name>
</gene>
<protein>
    <submittedName>
        <fullName evidence="1">Uncharacterized protein</fullName>
    </submittedName>
</protein>
<name>A0A9P6TAL8_9BASI</name>